<keyword evidence="3" id="KW-0326">Glycosidase</keyword>
<dbReference type="AlphaFoldDB" id="A0A316GNZ0"/>
<evidence type="ECO:0000256" key="1">
    <source>
        <dbReference type="ARBA" id="ARBA00008061"/>
    </source>
</evidence>
<name>A0A316GNZ0_9RHOB</name>
<dbReference type="Proteomes" id="UP000245708">
    <property type="component" value="Unassembled WGS sequence"/>
</dbReference>
<organism evidence="5 6">
    <name type="scientific">Roseicyclus mahoneyensis</name>
    <dbReference type="NCBI Taxonomy" id="164332"/>
    <lineage>
        <taxon>Bacteria</taxon>
        <taxon>Pseudomonadati</taxon>
        <taxon>Pseudomonadota</taxon>
        <taxon>Alphaproteobacteria</taxon>
        <taxon>Rhodobacterales</taxon>
        <taxon>Roseobacteraceae</taxon>
        <taxon>Roseicyclus</taxon>
    </lineage>
</organism>
<evidence type="ECO:0000313" key="6">
    <source>
        <dbReference type="Proteomes" id="UP000245708"/>
    </source>
</evidence>
<dbReference type="PANTHER" id="PTHR10357">
    <property type="entry name" value="ALPHA-AMYLASE FAMILY MEMBER"/>
    <property type="match status" value="1"/>
</dbReference>
<dbReference type="Gene3D" id="3.90.400.10">
    <property type="entry name" value="Oligo-1,6-glucosidase, Domain 2"/>
    <property type="match status" value="1"/>
</dbReference>
<dbReference type="GO" id="GO:0009313">
    <property type="term" value="P:oligosaccharide catabolic process"/>
    <property type="evidence" value="ECO:0007669"/>
    <property type="project" value="TreeGrafter"/>
</dbReference>
<evidence type="ECO:0000313" key="5">
    <source>
        <dbReference type="EMBL" id="PWK62604.1"/>
    </source>
</evidence>
<keyword evidence="2" id="KW-0378">Hydrolase</keyword>
<dbReference type="EMBL" id="QGGW01000001">
    <property type="protein sequence ID" value="PWK62604.1"/>
    <property type="molecule type" value="Genomic_DNA"/>
</dbReference>
<keyword evidence="6" id="KW-1185">Reference proteome</keyword>
<dbReference type="GO" id="GO:0004556">
    <property type="term" value="F:alpha-amylase activity"/>
    <property type="evidence" value="ECO:0007669"/>
    <property type="project" value="TreeGrafter"/>
</dbReference>
<proteinExistence type="inferred from homology"/>
<dbReference type="SMART" id="SM00642">
    <property type="entry name" value="Aamy"/>
    <property type="match status" value="1"/>
</dbReference>
<dbReference type="InterPro" id="IPR017853">
    <property type="entry name" value="GH"/>
</dbReference>
<sequence length="554" mass="62764">MNLMQDLKPEHILATDKDWWRGAVIYQIYPRSFQDSNHDGIGDLAGIIHRLGHVAELGVDAIWISPFFRSPMLDFGYDVSDYRDVDPMFGSLGDFDALISRAHELGLRVLIDLVLSHSSNQHPWFHESQTSRDNPKSDWYVWADAKPDGSPPNNWLSIFGGSAWEWSGDRMQYYLHNFLKEQPDLNLHNADVQDELLSVARFWLDRGVDGFRLDTINFYFHDPELRDNPALAPELRNATIAPEVNPYNWQEHLYDKNHPANLEFLRRFRALLDEYPAATSVGEVGDAQRGMEIQAQYTSGGDKVHMCYSFEFLSGILPTAERVAEVLADYEDKIGDGWACWAFSNHDVVRHASRWNLGEDARRLYAALLLSLRGSVCLYQGEELGLTEAYVSYEDLQDPYGIRFWPKFKGRDGCRTPMPWISDNQNGGFSDAKPWLPMAMEHLQRAVGAQDGAEDSTLAFYRRMIGFRQAWAPLSKGALSDLRAAEGIVSFVRSHGDQRLFCAFNLTNTARPAALPAGHWRQDRGAPFTAIEDDRGGCVALPPYQAYFAAAESA</sequence>
<comment type="caution">
    <text evidence="5">The sequence shown here is derived from an EMBL/GenBank/DDBJ whole genome shotgun (WGS) entry which is preliminary data.</text>
</comment>
<dbReference type="InterPro" id="IPR045857">
    <property type="entry name" value="O16G_dom_2"/>
</dbReference>
<accession>A0A316GNZ0</accession>
<evidence type="ECO:0000259" key="4">
    <source>
        <dbReference type="SMART" id="SM00642"/>
    </source>
</evidence>
<dbReference type="FunFam" id="3.90.400.10:FF:000002">
    <property type="entry name" value="Sucrose isomerase"/>
    <property type="match status" value="1"/>
</dbReference>
<gene>
    <name evidence="5" type="ORF">C7455_101633</name>
</gene>
<dbReference type="RefSeq" id="WP_109665332.1">
    <property type="nucleotide sequence ID" value="NZ_QGGW01000001.1"/>
</dbReference>
<dbReference type="SUPFAM" id="SSF51445">
    <property type="entry name" value="(Trans)glycosidases"/>
    <property type="match status" value="1"/>
</dbReference>
<dbReference type="Pfam" id="PF00128">
    <property type="entry name" value="Alpha-amylase"/>
    <property type="match status" value="1"/>
</dbReference>
<dbReference type="Gene3D" id="2.60.40.1180">
    <property type="entry name" value="Golgi alpha-mannosidase II"/>
    <property type="match status" value="1"/>
</dbReference>
<dbReference type="PANTHER" id="PTHR10357:SF179">
    <property type="entry name" value="NEUTRAL AND BASIC AMINO ACID TRANSPORT PROTEIN RBAT"/>
    <property type="match status" value="1"/>
</dbReference>
<feature type="domain" description="Glycosyl hydrolase family 13 catalytic" evidence="4">
    <location>
        <begin position="27"/>
        <end position="415"/>
    </location>
</feature>
<dbReference type="CDD" id="cd11330">
    <property type="entry name" value="AmyAc_OligoGlu"/>
    <property type="match status" value="1"/>
</dbReference>
<dbReference type="OrthoDB" id="9805159at2"/>
<dbReference type="InterPro" id="IPR013780">
    <property type="entry name" value="Glyco_hydro_b"/>
</dbReference>
<reference evidence="5 6" key="1">
    <citation type="submission" date="2018-05" db="EMBL/GenBank/DDBJ databases">
        <title>Genomic Encyclopedia of Type Strains, Phase IV (KMG-IV): sequencing the most valuable type-strain genomes for metagenomic binning, comparative biology and taxonomic classification.</title>
        <authorList>
            <person name="Goeker M."/>
        </authorList>
    </citation>
    <scope>NUCLEOTIDE SEQUENCE [LARGE SCALE GENOMIC DNA]</scope>
    <source>
        <strain evidence="5 6">DSM 16097</strain>
    </source>
</reference>
<evidence type="ECO:0000256" key="2">
    <source>
        <dbReference type="ARBA" id="ARBA00022801"/>
    </source>
</evidence>
<dbReference type="SUPFAM" id="SSF51011">
    <property type="entry name" value="Glycosyl hydrolase domain"/>
    <property type="match status" value="1"/>
</dbReference>
<dbReference type="InterPro" id="IPR006047">
    <property type="entry name" value="GH13_cat_dom"/>
</dbReference>
<dbReference type="Gene3D" id="3.20.20.80">
    <property type="entry name" value="Glycosidases"/>
    <property type="match status" value="2"/>
</dbReference>
<evidence type="ECO:0000256" key="3">
    <source>
        <dbReference type="ARBA" id="ARBA00023295"/>
    </source>
</evidence>
<protein>
    <submittedName>
        <fullName evidence="5">Alpha-glucosidase</fullName>
    </submittedName>
</protein>
<comment type="similarity">
    <text evidence="1">Belongs to the glycosyl hydrolase 13 family.</text>
</comment>